<dbReference type="STRING" id="36166.T1GIC7"/>
<evidence type="ECO:0000313" key="3">
    <source>
        <dbReference type="Proteomes" id="UP000015102"/>
    </source>
</evidence>
<dbReference type="OMA" id="PHNIKSN"/>
<dbReference type="AlphaFoldDB" id="T1GIC7"/>
<reference evidence="2" key="2">
    <citation type="submission" date="2015-06" db="UniProtKB">
        <authorList>
            <consortium name="EnsemblMetazoa"/>
        </authorList>
    </citation>
    <scope>IDENTIFICATION</scope>
</reference>
<evidence type="ECO:0000256" key="1">
    <source>
        <dbReference type="SAM" id="MobiDB-lite"/>
    </source>
</evidence>
<name>T1GIC7_MEGSC</name>
<accession>T1GIC7</accession>
<keyword evidence="3" id="KW-1185">Reference proteome</keyword>
<protein>
    <submittedName>
        <fullName evidence="2">Uncharacterized protein</fullName>
    </submittedName>
</protein>
<proteinExistence type="predicted"/>
<dbReference type="EnsemblMetazoa" id="MESCA003199-RA">
    <property type="protein sequence ID" value="MESCA003199-PA"/>
    <property type="gene ID" value="MESCA003199"/>
</dbReference>
<dbReference type="EMBL" id="CAQQ02185056">
    <property type="status" value="NOT_ANNOTATED_CDS"/>
    <property type="molecule type" value="Genomic_DNA"/>
</dbReference>
<evidence type="ECO:0000313" key="2">
    <source>
        <dbReference type="EnsemblMetazoa" id="MESCA003199-PA"/>
    </source>
</evidence>
<sequence length="113" mass="12743">MASIPQGAFAACKIRSYKDKDMMVSRMPSSSGKPNPNKHFKNEKLTEYSPAKYNSKLMTSIWGLYNRYSPHNIKSNDDVSQTGQYLQQSMTVANGSIAKQLANGIEWKFTLDK</sequence>
<dbReference type="Proteomes" id="UP000015102">
    <property type="component" value="Unassembled WGS sequence"/>
</dbReference>
<feature type="region of interest" description="Disordered" evidence="1">
    <location>
        <begin position="24"/>
        <end position="45"/>
    </location>
</feature>
<organism evidence="2 3">
    <name type="scientific">Megaselia scalaris</name>
    <name type="common">Humpbacked fly</name>
    <name type="synonym">Phora scalaris</name>
    <dbReference type="NCBI Taxonomy" id="36166"/>
    <lineage>
        <taxon>Eukaryota</taxon>
        <taxon>Metazoa</taxon>
        <taxon>Ecdysozoa</taxon>
        <taxon>Arthropoda</taxon>
        <taxon>Hexapoda</taxon>
        <taxon>Insecta</taxon>
        <taxon>Pterygota</taxon>
        <taxon>Neoptera</taxon>
        <taxon>Endopterygota</taxon>
        <taxon>Diptera</taxon>
        <taxon>Brachycera</taxon>
        <taxon>Muscomorpha</taxon>
        <taxon>Platypezoidea</taxon>
        <taxon>Phoridae</taxon>
        <taxon>Megaseliini</taxon>
        <taxon>Megaselia</taxon>
    </lineage>
</organism>
<reference evidence="3" key="1">
    <citation type="submission" date="2013-02" db="EMBL/GenBank/DDBJ databases">
        <authorList>
            <person name="Hughes D."/>
        </authorList>
    </citation>
    <scope>NUCLEOTIDE SEQUENCE</scope>
    <source>
        <strain>Durham</strain>
        <strain evidence="3">NC isolate 2 -- Noor lab</strain>
    </source>
</reference>
<dbReference type="HOGENOM" id="CLU_139957_1_0_1"/>